<dbReference type="EMBL" id="CM042048">
    <property type="protein sequence ID" value="KAI3758118.1"/>
    <property type="molecule type" value="Genomic_DNA"/>
</dbReference>
<reference evidence="2" key="1">
    <citation type="journal article" date="2022" name="Mol. Ecol. Resour.">
        <title>The genomes of chicory, endive, great burdock and yacon provide insights into Asteraceae palaeo-polyploidization history and plant inulin production.</title>
        <authorList>
            <person name="Fan W."/>
            <person name="Wang S."/>
            <person name="Wang H."/>
            <person name="Wang A."/>
            <person name="Jiang F."/>
            <person name="Liu H."/>
            <person name="Zhao H."/>
            <person name="Xu D."/>
            <person name="Zhang Y."/>
        </authorList>
    </citation>
    <scope>NUCLEOTIDE SEQUENCE [LARGE SCALE GENOMIC DNA]</scope>
    <source>
        <strain evidence="2">cv. Niubang</strain>
    </source>
</reference>
<proteinExistence type="predicted"/>
<comment type="caution">
    <text evidence="1">The sequence shown here is derived from an EMBL/GenBank/DDBJ whole genome shotgun (WGS) entry which is preliminary data.</text>
</comment>
<organism evidence="1 2">
    <name type="scientific">Arctium lappa</name>
    <name type="common">Greater burdock</name>
    <name type="synonym">Lappa major</name>
    <dbReference type="NCBI Taxonomy" id="4217"/>
    <lineage>
        <taxon>Eukaryota</taxon>
        <taxon>Viridiplantae</taxon>
        <taxon>Streptophyta</taxon>
        <taxon>Embryophyta</taxon>
        <taxon>Tracheophyta</taxon>
        <taxon>Spermatophyta</taxon>
        <taxon>Magnoliopsida</taxon>
        <taxon>eudicotyledons</taxon>
        <taxon>Gunneridae</taxon>
        <taxon>Pentapetalae</taxon>
        <taxon>asterids</taxon>
        <taxon>campanulids</taxon>
        <taxon>Asterales</taxon>
        <taxon>Asteraceae</taxon>
        <taxon>Carduoideae</taxon>
        <taxon>Cardueae</taxon>
        <taxon>Arctiinae</taxon>
        <taxon>Arctium</taxon>
    </lineage>
</organism>
<protein>
    <submittedName>
        <fullName evidence="1">Uncharacterized protein</fullName>
    </submittedName>
</protein>
<sequence length="95" mass="11267">MVWVPVLHTLLSRFKFPNLYTTPGLSVSFSFLSCYRFRFHCLPFHLGLFRRFRIDKDFCFGLLLLFFQDFRLQLGFKPQVVLLQILQVSSIPFAS</sequence>
<evidence type="ECO:0000313" key="2">
    <source>
        <dbReference type="Proteomes" id="UP001055879"/>
    </source>
</evidence>
<evidence type="ECO:0000313" key="1">
    <source>
        <dbReference type="EMBL" id="KAI3758118.1"/>
    </source>
</evidence>
<keyword evidence="2" id="KW-1185">Reference proteome</keyword>
<dbReference type="Proteomes" id="UP001055879">
    <property type="component" value="Linkage Group LG02"/>
</dbReference>
<reference evidence="1 2" key="2">
    <citation type="journal article" date="2022" name="Mol. Ecol. Resour.">
        <title>The genomes of chicory, endive, great burdock and yacon provide insights into Asteraceae paleo-polyploidization history and plant inulin production.</title>
        <authorList>
            <person name="Fan W."/>
            <person name="Wang S."/>
            <person name="Wang H."/>
            <person name="Wang A."/>
            <person name="Jiang F."/>
            <person name="Liu H."/>
            <person name="Zhao H."/>
            <person name="Xu D."/>
            <person name="Zhang Y."/>
        </authorList>
    </citation>
    <scope>NUCLEOTIDE SEQUENCE [LARGE SCALE GENOMIC DNA]</scope>
    <source>
        <strain evidence="2">cv. Niubang</strain>
    </source>
</reference>
<gene>
    <name evidence="1" type="ORF">L6452_05667</name>
</gene>
<name>A0ACB9EHP9_ARCLA</name>
<accession>A0ACB9EHP9</accession>